<dbReference type="Proteomes" id="UP000473699">
    <property type="component" value="Unassembled WGS sequence"/>
</dbReference>
<feature type="transmembrane region" description="Helical" evidence="1">
    <location>
        <begin position="467"/>
        <end position="485"/>
    </location>
</feature>
<evidence type="ECO:0000259" key="2">
    <source>
        <dbReference type="Pfam" id="PF01970"/>
    </source>
</evidence>
<feature type="transmembrane region" description="Helical" evidence="1">
    <location>
        <begin position="430"/>
        <end position="447"/>
    </location>
</feature>
<feature type="transmembrane region" description="Helical" evidence="1">
    <location>
        <begin position="393"/>
        <end position="423"/>
    </location>
</feature>
<feature type="transmembrane region" description="Helical" evidence="1">
    <location>
        <begin position="107"/>
        <end position="136"/>
    </location>
</feature>
<gene>
    <name evidence="3" type="ORF">FYJ74_08495</name>
</gene>
<dbReference type="RefSeq" id="WP_154529158.1">
    <property type="nucleotide sequence ID" value="NZ_VUNH01000009.1"/>
</dbReference>
<protein>
    <submittedName>
        <fullName evidence="3">C4-dicarboxylate ABC transporter permease</fullName>
    </submittedName>
</protein>
<evidence type="ECO:0000313" key="4">
    <source>
        <dbReference type="Proteomes" id="UP000473699"/>
    </source>
</evidence>
<evidence type="ECO:0000313" key="3">
    <source>
        <dbReference type="EMBL" id="MST56068.1"/>
    </source>
</evidence>
<feature type="transmembrane region" description="Helical" evidence="1">
    <location>
        <begin position="166"/>
        <end position="184"/>
    </location>
</feature>
<reference evidence="3 4" key="1">
    <citation type="submission" date="2019-08" db="EMBL/GenBank/DDBJ databases">
        <title>In-depth cultivation of the pig gut microbiome towards novel bacterial diversity and tailored functional studies.</title>
        <authorList>
            <person name="Wylensek D."/>
            <person name="Hitch T.C.A."/>
            <person name="Clavel T."/>
        </authorList>
    </citation>
    <scope>NUCLEOTIDE SEQUENCE [LARGE SCALE GENOMIC DNA]</scope>
    <source>
        <strain evidence="3 4">SM-530-WT-4B</strain>
    </source>
</reference>
<comment type="caution">
    <text evidence="3">The sequence shown here is derived from an EMBL/GenBank/DDBJ whole genome shotgun (WGS) entry which is preliminary data.</text>
</comment>
<proteinExistence type="predicted"/>
<dbReference type="AlphaFoldDB" id="A0A6L5YDC0"/>
<feature type="transmembrane region" description="Helical" evidence="1">
    <location>
        <begin position="355"/>
        <end position="373"/>
    </location>
</feature>
<accession>A0A6L5YDC0</accession>
<feature type="transmembrane region" description="Helical" evidence="1">
    <location>
        <begin position="142"/>
        <end position="159"/>
    </location>
</feature>
<keyword evidence="1" id="KW-1133">Transmembrane helix</keyword>
<evidence type="ECO:0000256" key="1">
    <source>
        <dbReference type="SAM" id="Phobius"/>
    </source>
</evidence>
<name>A0A6L5YDC0_9BACT</name>
<feature type="transmembrane region" description="Helical" evidence="1">
    <location>
        <begin position="259"/>
        <end position="280"/>
    </location>
</feature>
<keyword evidence="4" id="KW-1185">Reference proteome</keyword>
<keyword evidence="1" id="KW-0812">Transmembrane</keyword>
<feature type="transmembrane region" description="Helical" evidence="1">
    <location>
        <begin position="204"/>
        <end position="223"/>
    </location>
</feature>
<keyword evidence="1" id="KW-0472">Membrane</keyword>
<organism evidence="3 4">
    <name type="scientific">Pyramidobacter porci</name>
    <dbReference type="NCBI Taxonomy" id="2605789"/>
    <lineage>
        <taxon>Bacteria</taxon>
        <taxon>Thermotogati</taxon>
        <taxon>Synergistota</taxon>
        <taxon>Synergistia</taxon>
        <taxon>Synergistales</taxon>
        <taxon>Dethiosulfovibrionaceae</taxon>
        <taxon>Pyramidobacter</taxon>
    </lineage>
</organism>
<dbReference type="Pfam" id="PF01970">
    <property type="entry name" value="TctA"/>
    <property type="match status" value="1"/>
</dbReference>
<feature type="domain" description="DUF112" evidence="2">
    <location>
        <begin position="21"/>
        <end position="439"/>
    </location>
</feature>
<feature type="transmembrane region" description="Helical" evidence="1">
    <location>
        <begin position="47"/>
        <end position="70"/>
    </location>
</feature>
<feature type="transmembrane region" description="Helical" evidence="1">
    <location>
        <begin position="76"/>
        <end position="95"/>
    </location>
</feature>
<feature type="transmembrane region" description="Helical" evidence="1">
    <location>
        <begin position="14"/>
        <end position="35"/>
    </location>
</feature>
<dbReference type="PANTHER" id="PTHR35342">
    <property type="entry name" value="TRICARBOXYLIC TRANSPORT PROTEIN"/>
    <property type="match status" value="1"/>
</dbReference>
<dbReference type="PANTHER" id="PTHR35342:SF5">
    <property type="entry name" value="TRICARBOXYLIC TRANSPORT PROTEIN"/>
    <property type="match status" value="1"/>
</dbReference>
<sequence>MDLLTNLWSGLRNLIGAGPFLIVTAGVVVGILGGAMPGMSPSMAVAILLPFTFGMSPTMGLVMLCAIYLASNYGGSVTAVMINTPGTPSAVVTAFDGYPLAKSGKPGYGLGISLVASVWGGFIGIVILILFAAPLANFALKFWPAEYFSLALMGLSTVSSMAGRKWAESLMAVLLGLVLNTIGLDHVNGVSRFTFDILNLYDGFSFVPALIGLFALSEVFANIEGNDYRAYEAAQERVSEWPSLKIYLGLKWSIIRSSVLGTLIGIFPGAGGTIASFLAYDMEKRLSKHPETFGTGAYEGVAAAEAANSASVGGALVPLLTLGIPGSASTAVLIGALMIHELRPGPELFAKQPELVYTLFSSLFVANIVLYFLGTWGSRLWIKVTKIPKTVLYPLIFAFAIVGSFAVRSSVFDVGVCLGFGVLGWILKKFHYPLSPIVLGLVLGALIETNLQMTLIMGGPQLLYTRPLSAVLLAITGVMLLAPIFSELKSKRAAKADR</sequence>
<feature type="transmembrane region" description="Helical" evidence="1">
    <location>
        <begin position="315"/>
        <end position="339"/>
    </location>
</feature>
<dbReference type="EMBL" id="VUNH01000009">
    <property type="protein sequence ID" value="MST56068.1"/>
    <property type="molecule type" value="Genomic_DNA"/>
</dbReference>
<dbReference type="InterPro" id="IPR002823">
    <property type="entry name" value="DUF112_TM"/>
</dbReference>